<evidence type="ECO:0000313" key="2">
    <source>
        <dbReference type="EMBL" id="EGT37764.1"/>
    </source>
</evidence>
<evidence type="ECO:0000259" key="1">
    <source>
        <dbReference type="Pfam" id="PF26530"/>
    </source>
</evidence>
<organism evidence="3">
    <name type="scientific">Caenorhabditis brenneri</name>
    <name type="common">Nematode worm</name>
    <dbReference type="NCBI Taxonomy" id="135651"/>
    <lineage>
        <taxon>Eukaryota</taxon>
        <taxon>Metazoa</taxon>
        <taxon>Ecdysozoa</taxon>
        <taxon>Nematoda</taxon>
        <taxon>Chromadorea</taxon>
        <taxon>Rhabditida</taxon>
        <taxon>Rhabditina</taxon>
        <taxon>Rhabditomorpha</taxon>
        <taxon>Rhabditoidea</taxon>
        <taxon>Rhabditidae</taxon>
        <taxon>Peloderinae</taxon>
        <taxon>Caenorhabditis</taxon>
    </lineage>
</organism>
<dbReference type="InParanoid" id="G0NUB9"/>
<accession>G0NUB9</accession>
<reference evidence="3" key="1">
    <citation type="submission" date="2011-07" db="EMBL/GenBank/DDBJ databases">
        <authorList>
            <consortium name="Caenorhabditis brenneri Sequencing and Analysis Consortium"/>
            <person name="Wilson R.K."/>
        </authorList>
    </citation>
    <scope>NUCLEOTIDE SEQUENCE [LARGE SCALE GENOMIC DNA]</scope>
    <source>
        <strain evidence="3">PB2801</strain>
    </source>
</reference>
<dbReference type="EMBL" id="GL379949">
    <property type="protein sequence ID" value="EGT37764.1"/>
    <property type="molecule type" value="Genomic_DNA"/>
</dbReference>
<feature type="domain" description="NTF2-like" evidence="1">
    <location>
        <begin position="9"/>
        <end position="116"/>
    </location>
</feature>
<evidence type="ECO:0000313" key="3">
    <source>
        <dbReference type="Proteomes" id="UP000008068"/>
    </source>
</evidence>
<keyword evidence="3" id="KW-1185">Reference proteome</keyword>
<dbReference type="HOGENOM" id="CLU_1972428_0_0_1"/>
<gene>
    <name evidence="2" type="ORF">CAEBREN_00854</name>
</gene>
<dbReference type="AlphaFoldDB" id="G0NUB9"/>
<dbReference type="Proteomes" id="UP000008068">
    <property type="component" value="Unassembled WGS sequence"/>
</dbReference>
<proteinExistence type="predicted"/>
<dbReference type="Pfam" id="PF26530">
    <property type="entry name" value="NTF2_3"/>
    <property type="match status" value="1"/>
</dbReference>
<name>G0NUB9_CAEBE</name>
<sequence length="127" mass="14683">MEMDDPNYISEKFWNQLVHLVAHNKSEEAEKLFDPLFYFDSCGTFHNSSSVFDGLSLLKKKNIRIVYKPRSARDYGNVMQFTIIIGKNRNSVIEEVYILHKVNLQLVNGRVGNCKQTTAKKPVGRKM</sequence>
<protein>
    <recommendedName>
        <fullName evidence="1">NTF2-like domain-containing protein</fullName>
    </recommendedName>
</protein>
<dbReference type="InterPro" id="IPR058721">
    <property type="entry name" value="NTF2_3"/>
</dbReference>